<comment type="caution">
    <text evidence="2">The sequence shown here is derived from an EMBL/GenBank/DDBJ whole genome shotgun (WGS) entry which is preliminary data.</text>
</comment>
<accession>A0A1S2LTW7</accession>
<keyword evidence="1" id="KW-0175">Coiled coil</keyword>
<feature type="coiled-coil region" evidence="1">
    <location>
        <begin position="237"/>
        <end position="264"/>
    </location>
</feature>
<organism evidence="2 3">
    <name type="scientific">Anaerobacillus arseniciselenatis</name>
    <dbReference type="NCBI Taxonomy" id="85682"/>
    <lineage>
        <taxon>Bacteria</taxon>
        <taxon>Bacillati</taxon>
        <taxon>Bacillota</taxon>
        <taxon>Bacilli</taxon>
        <taxon>Bacillales</taxon>
        <taxon>Bacillaceae</taxon>
        <taxon>Anaerobacillus</taxon>
    </lineage>
</organism>
<proteinExistence type="predicted"/>
<keyword evidence="3" id="KW-1185">Reference proteome</keyword>
<dbReference type="AlphaFoldDB" id="A0A1S2LTW7"/>
<gene>
    <name evidence="2" type="ORF">BKP35_01250</name>
</gene>
<evidence type="ECO:0008006" key="4">
    <source>
        <dbReference type="Google" id="ProtNLM"/>
    </source>
</evidence>
<evidence type="ECO:0000256" key="1">
    <source>
        <dbReference type="SAM" id="Coils"/>
    </source>
</evidence>
<dbReference type="EMBL" id="MLQQ01000001">
    <property type="protein sequence ID" value="OIJ15650.1"/>
    <property type="molecule type" value="Genomic_DNA"/>
</dbReference>
<evidence type="ECO:0000313" key="2">
    <source>
        <dbReference type="EMBL" id="OIJ15650.1"/>
    </source>
</evidence>
<name>A0A1S2LTW7_9BACI</name>
<dbReference type="OrthoDB" id="6807706at2"/>
<protein>
    <recommendedName>
        <fullName evidence="4">Type II restriction endonuclease</fullName>
    </recommendedName>
</protein>
<reference evidence="2 3" key="1">
    <citation type="submission" date="2016-10" db="EMBL/GenBank/DDBJ databases">
        <title>Draft genome sequences of four alkaliphilic bacteria belonging to the Anaerobacillus genus.</title>
        <authorList>
            <person name="Bassil N.M."/>
            <person name="Lloyd J.R."/>
        </authorList>
    </citation>
    <scope>NUCLEOTIDE SEQUENCE [LARGE SCALE GENOMIC DNA]</scope>
    <source>
        <strain evidence="2 3">DSM 15340</strain>
    </source>
</reference>
<evidence type="ECO:0000313" key="3">
    <source>
        <dbReference type="Proteomes" id="UP000180098"/>
    </source>
</evidence>
<sequence length="426" mass="49071">MKVGSCLENSVLEKIVEEYRNDSESVYNTWYLQNKDRLKAFRTIKAGIKVVIQEIENKTFGNDFKGSSLETVVTAIAEQKQVFEGAAHAFYWKPKLRIPDIYEDEENKKAFASFLKACLHAKDENKVIEEILKLNEKKIKGLGPAVANILYFLHPTFFPPFNTAIVKGFNTLFHKKIKLGSWVSYLEMREKIVEINQEYRHLFSKDYGVISGLLFEIGIGRQVIRENALKVIENDDEKKIKLMKKRHKQVLDDLQEENEHNEMQYLLAKLGREIGYRVWIAQNDHKKEWSGIVLGDLSIKNLPKASSLGEVQKTISLIDVIWLDENDRFIGAFEVEKSTSIYSGILRLHDLATSIEDGSCNLYLIAPNKREKEIRAQLLRPSLQPALKTMPISYITFVDFRSDCEAMCKFGHDVSVLEKVAKICHY</sequence>
<dbReference type="Proteomes" id="UP000180098">
    <property type="component" value="Unassembled WGS sequence"/>
</dbReference>